<accession>A0A1J1GN98</accession>
<gene>
    <name evidence="5" type="ORF">PRELSG_0029600</name>
</gene>
<name>A0A1J1GN98_PLARL</name>
<keyword evidence="4" id="KW-0732">Signal</keyword>
<organism evidence="5 6">
    <name type="scientific">Plasmodium relictum</name>
    <dbReference type="NCBI Taxonomy" id="85471"/>
    <lineage>
        <taxon>Eukaryota</taxon>
        <taxon>Sar</taxon>
        <taxon>Alveolata</taxon>
        <taxon>Apicomplexa</taxon>
        <taxon>Aconoidasida</taxon>
        <taxon>Haemosporida</taxon>
        <taxon>Plasmodiidae</taxon>
        <taxon>Plasmodium</taxon>
        <taxon>Plasmodium (Haemamoeba)</taxon>
    </lineage>
</organism>
<feature type="coiled-coil region" evidence="1">
    <location>
        <begin position="2227"/>
        <end position="2258"/>
    </location>
</feature>
<dbReference type="PANTHER" id="PTHR23159:SF31">
    <property type="entry name" value="CENTROSOME-ASSOCIATED PROTEIN CEP250 ISOFORM X1"/>
    <property type="match status" value="1"/>
</dbReference>
<feature type="region of interest" description="Disordered" evidence="2">
    <location>
        <begin position="1794"/>
        <end position="1813"/>
    </location>
</feature>
<feature type="compositionally biased region" description="Basic and acidic residues" evidence="2">
    <location>
        <begin position="2594"/>
        <end position="2617"/>
    </location>
</feature>
<feature type="chain" id="PRO_5013131269" evidence="4">
    <location>
        <begin position="18"/>
        <end position="2689"/>
    </location>
</feature>
<keyword evidence="1" id="KW-0175">Coiled coil</keyword>
<evidence type="ECO:0000256" key="4">
    <source>
        <dbReference type="SAM" id="SignalP"/>
    </source>
</evidence>
<feature type="transmembrane region" description="Helical" evidence="3">
    <location>
        <begin position="2626"/>
        <end position="2644"/>
    </location>
</feature>
<feature type="coiled-coil region" evidence="1">
    <location>
        <begin position="1136"/>
        <end position="1323"/>
    </location>
</feature>
<protein>
    <submittedName>
        <fullName evidence="5">Reticulocyte binding protein, putative</fullName>
    </submittedName>
</protein>
<feature type="coiled-coil region" evidence="1">
    <location>
        <begin position="943"/>
        <end position="1026"/>
    </location>
</feature>
<keyword evidence="3" id="KW-1133">Transmembrane helix</keyword>
<keyword evidence="3" id="KW-0812">Transmembrane</keyword>
<dbReference type="VEuPathDB" id="PlasmoDB:PRELSG_0029600"/>
<feature type="coiled-coil region" evidence="1">
    <location>
        <begin position="2464"/>
        <end position="2491"/>
    </location>
</feature>
<keyword evidence="3" id="KW-0472">Membrane</keyword>
<dbReference type="Proteomes" id="UP000220158">
    <property type="component" value="Unassembled WGS sequence"/>
</dbReference>
<feature type="region of interest" description="Disordered" evidence="2">
    <location>
        <begin position="2589"/>
        <end position="2617"/>
    </location>
</feature>
<dbReference type="EMBL" id="CVMU01000314">
    <property type="protein sequence ID" value="CRG84897.1"/>
    <property type="molecule type" value="Genomic_DNA"/>
</dbReference>
<feature type="signal peptide" evidence="4">
    <location>
        <begin position="1"/>
        <end position="17"/>
    </location>
</feature>
<evidence type="ECO:0000313" key="6">
    <source>
        <dbReference type="Proteomes" id="UP000220158"/>
    </source>
</evidence>
<dbReference type="RefSeq" id="XP_028531195.1">
    <property type="nucleotide sequence ID" value="XM_028676034.1"/>
</dbReference>
<dbReference type="PANTHER" id="PTHR23159">
    <property type="entry name" value="CENTROSOMAL PROTEIN 2"/>
    <property type="match status" value="1"/>
</dbReference>
<feature type="compositionally biased region" description="Basic and acidic residues" evidence="2">
    <location>
        <begin position="1802"/>
        <end position="1813"/>
    </location>
</feature>
<feature type="coiled-coil region" evidence="1">
    <location>
        <begin position="568"/>
        <end position="633"/>
    </location>
</feature>
<evidence type="ECO:0000256" key="2">
    <source>
        <dbReference type="SAM" id="MobiDB-lite"/>
    </source>
</evidence>
<evidence type="ECO:0000256" key="3">
    <source>
        <dbReference type="SAM" id="Phobius"/>
    </source>
</evidence>
<feature type="coiled-coil region" evidence="1">
    <location>
        <begin position="1653"/>
        <end position="1707"/>
    </location>
</feature>
<evidence type="ECO:0000313" key="5">
    <source>
        <dbReference type="EMBL" id="CRG84897.1"/>
    </source>
</evidence>
<dbReference type="OrthoDB" id="386780at2759"/>
<feature type="coiled-coil region" evidence="1">
    <location>
        <begin position="214"/>
        <end position="275"/>
    </location>
</feature>
<dbReference type="OMA" id="GTGNMCK"/>
<dbReference type="KEGG" id="prel:PRELSG_0029600"/>
<sequence length="2689" mass="316776">MWIVCFTFLYTFFGGLSYGNKFKISSNAYKSTASKLSLYLDLRGDKELYNNTKKEYNNNKRKNGKVSNFQIDKYKKKVDKLKNEDETKSYLSKNALLENMKNSIIRAKSPHLVNIKKNNPYLFEMHNIKEKKIKKELNNITNSFIQTRNVLSVPGYILSGYSYFTMDIDEMYTRVKKFYIKARTYQSLQSYFILRDYTKNKYINLAERIINELIKKTNDAINFYESARDDMRKRLNNLQQLQNNTKQNYLYNIELDEFNRKKEENIDKARDLRDSCNIINEKAYEIIKSCIVSLGASKDLRSNYKKEIENFVKMSSSNNKDHEDFLKEIENFLNTDSNIVKFKQGKFDQCNIKYQIKPLIEEISDIEAIYKENLSVIKKNQKIVLDRNNSRNELDKFQLNAYNSWEIVQLVLSSTDAFYSIQSSEEWNLKLREKFKNKKKAIYDLFLDIAKELERKINSLVYPEEVESESEKNILNSKEILNSVEFTMTENSRSLEELSNNYHSATFSGIKKDLAELYAEVIIYNNSMVDIFNSMNEKNNSNEYSKVKIKNIKNNKVSIQENNIGNTIDNLSNVKENIESEITLVNSRFNALKQNYVEIQNFKDKIDQLKTKIQEKNSEIQKLKREEDKSKKITIGEIKKELEKMNRNITYLNKIMNLKEKENEDLKIIEKLINEASCDMSKYIERKKNANEKINLALNALINNGKLEAYKEILHFVDEKKRLDYASYDFDNVNEILEEVKRKSTKIDSIISETTSIMQNNVEPEINQINQLKNDVLIKLTEDLYNKMKNSFENFSEILNSIFRSIAKYEKKKEILKSYEHHIMEKKKEFLNKFVEEDYEIPNGENILQEITDLQSTNFNEKNEINKQIINAQNIVSTLKEQLGLCKHIEIFFDNLKDTKIDNFKALKLRINEAKIDNLDEYQERFNGIVSSIENSMEMIIFLNKVIEAVKNLNNVINESNKNCDIIKELSININIIKEKIDEEIDTINKETLIEDDIKNKFLINLEDKKRAIENKKIKIDSLGEESNSLLTSSEILKEGIANIKYIGDVKPYLENALNKKRVMLDISSTINDIKVTNDILYKETDDNIKNIKTQIVELIYGHIINLNQEINNEINRNLNILNKTKQVFENFSFEINVEKDKINNSKQKINSITQKINELINKINDNKEKLIDIQRKSKEHVDIVNIIKENNKNLNDKKSDMKNHYEEIKKILDELNTVKKELESLIKDMKASKLEYERAIVCDIVQLISDEKRKSEEEMLKIDEYRNKIEELKKNSEFTENESKSFNYEEYLNKAKKNQEKIDELEKKANKLKEEASNSEIESIENIKMKVEQKIKDILIYRSEICDALNEIKSMENLLMMNQFKSIVDDLKENIRKAREENENLKSELKKSDSTKNLILDNFQKAEQLKSLIISNSEENVIDEKIDEIRKIKDVIINNIRNMGIFSIEVEKSKGASALYFHNIVRGKNKIDYLKNHNQDKEKNITKYIIEEVNGFVNESEGYSNGANRDAQTFNVSHEIISKYENKISDLLNESLILAKKIKIEKTKNDSKRTLKEIQDDYISIQKSLEKSKEKLNELSKQAKSVKKDNNEANNEKSIIALREIEMIKTDINSVLSYIEIIKKGRKHVLSIDENKVELLSTLHESEENDLLGRLKKEQNNLRNALEILKEIKDEKNLLNHEFHKLIDIESKINSIENKLEDNKKSYEEGILQEIKKLADQDKEHIVSMKNSINLMIDTSNSLFNKFKLNENDIRRQFEDYGSKMKEIENNFNESYKAIENFLVEVMKSSTSYNEAKNKRKESQKEKKNLHGKKEEMKTLLNSISNIKNILIFKLITNMKKDLNKMNELFENDYSKVIEYIKEIKKKVENIKNSDDVNVALNDLDIAKNKVSEIKEIKKIYFSYKNKADIIYGNLIEIAKFIDTNRETKPKLEDYNTINNSKEIVSKILKNLDDIYEKEKESENLFTKANSFYEQVKLREELKKIINETKQKIDETLYKIESTFDKFKKIKELSVDEIIYDEIFKNYIDHKNLKELTNSYREKSSKIKNELKIDEMKKSIDFNKKSLDYIKKTVYTTKASESSINILDQARFDIITLINNVDNAYKNTLGINSSYNELLKLGKNCKLSLLFSIVSSLDVEISKDTLIIQRKKNDIELKVEYIRNNYVSITRDISILNEYSSKNQINKYDSNNVEDVNQYKENFKEMEQRIMETIGSIKEIFLTINKKKNENDVNKSLKELKDLYKKFKNEKKDINDIYKNINNVKLKEMEKEAQKLVEISKLYKNIIDVVKEKLLDNGKKLKKIEDSIREREHELFRIEYVYAQEYIQKVNNIYEEVTHVISKISEYENNKNENNKIMKYEKHIVHLIEKTKFLLEIAELYQHENDYDLSEEENNKRLCEVNNYLESIKRKTNESKKEFENMLSNIKQTKEILFNNNNVLHDIYNITKNVNEIKENYPKKAIEQDIERKIRNHSNEIKKIINENRNEIDKGISSIQNSNGRLKRQQLIIKNVMKKIKEEKKIMDTLFDRISASDNSNINPKIKTCLEEAEKLIKELTHKIDQIENLLKGNYIKIDKLKDRNNITIKKSIIRNSKHDKQKRESGEKSNDEENGKEKNNSFYTKNKFAGAILCLFICSSAFFAAFNKHQEYNTEINNLFEDSGDNKNDNNSFDIHKEDAIDVTFIEDEIT</sequence>
<feature type="coiled-coil region" evidence="1">
    <location>
        <begin position="1556"/>
        <end position="1597"/>
    </location>
</feature>
<feature type="coiled-coil region" evidence="1">
    <location>
        <begin position="659"/>
        <end position="704"/>
    </location>
</feature>
<evidence type="ECO:0000256" key="1">
    <source>
        <dbReference type="SAM" id="Coils"/>
    </source>
</evidence>
<reference evidence="5 6" key="1">
    <citation type="submission" date="2015-04" db="EMBL/GenBank/DDBJ databases">
        <authorList>
            <consortium name="Pathogen Informatics"/>
        </authorList>
    </citation>
    <scope>NUCLEOTIDE SEQUENCE [LARGE SCALE GENOMIC DNA]</scope>
    <source>
        <strain evidence="5 6">SGS1</strain>
    </source>
</reference>
<proteinExistence type="predicted"/>
<keyword evidence="6" id="KW-1185">Reference proteome</keyword>
<dbReference type="GeneID" id="39734226"/>
<feature type="coiled-coil region" evidence="1">
    <location>
        <begin position="1362"/>
        <end position="1396"/>
    </location>
</feature>